<protein>
    <submittedName>
        <fullName evidence="2">YitT family protein</fullName>
    </submittedName>
</protein>
<keyword evidence="3" id="KW-1185">Reference proteome</keyword>
<dbReference type="Pfam" id="PF19700">
    <property type="entry name" value="DUF6198"/>
    <property type="match status" value="1"/>
</dbReference>
<feature type="transmembrane region" description="Helical" evidence="1">
    <location>
        <begin position="113"/>
        <end position="134"/>
    </location>
</feature>
<keyword evidence="1" id="KW-0472">Membrane</keyword>
<feature type="transmembrane region" description="Helical" evidence="1">
    <location>
        <begin position="55"/>
        <end position="75"/>
    </location>
</feature>
<name>A0A931F9X5_9FIRM</name>
<feature type="transmembrane region" description="Helical" evidence="1">
    <location>
        <begin position="87"/>
        <end position="107"/>
    </location>
</feature>
<sequence>MIDKINRVFTRDFFFRFGVLMLGVFLISSGIYLFINSQMGSDPITVLIDGVATTFGLSFGQSTFAINIGIVLMLLLLTGKKFGPGTILNAVFVGVYLDGLFLLFGNITPDLMVYRYLMLVTAVISLGSGIAIYVSANMGEGPIEALMMVLKERTNFSLKSVKMSMDFCFGALGFLMGATLGIGTVVGVVAVGPVTQTAFNFVERIKRR</sequence>
<proteinExistence type="predicted"/>
<dbReference type="EMBL" id="JADPIE010000004">
    <property type="protein sequence ID" value="MBF8436979.1"/>
    <property type="molecule type" value="Genomic_DNA"/>
</dbReference>
<gene>
    <name evidence="2" type="ORF">I0Q91_07820</name>
</gene>
<feature type="transmembrane region" description="Helical" evidence="1">
    <location>
        <begin position="167"/>
        <end position="191"/>
    </location>
</feature>
<accession>A0A931F9X5</accession>
<evidence type="ECO:0000313" key="2">
    <source>
        <dbReference type="EMBL" id="MBF8436979.1"/>
    </source>
</evidence>
<reference evidence="2" key="1">
    <citation type="submission" date="2020-11" db="EMBL/GenBank/DDBJ databases">
        <title>Halonatronomonas betainensis gen. nov., sp. nov. a novel haloalkaliphilic representative of the family Halanaerobiacae capable of betaine degradation.</title>
        <authorList>
            <person name="Boltyanskaya Y."/>
            <person name="Kevbrin V."/>
            <person name="Detkova E."/>
            <person name="Grouzdev D.S."/>
            <person name="Koziaeva V."/>
            <person name="Zhilina T."/>
        </authorList>
    </citation>
    <scope>NUCLEOTIDE SEQUENCE</scope>
    <source>
        <strain evidence="2">Z-7014</strain>
    </source>
</reference>
<dbReference type="PANTHER" id="PTHR40078:SF1">
    <property type="entry name" value="INTEGRAL MEMBRANE PROTEIN"/>
    <property type="match status" value="1"/>
</dbReference>
<dbReference type="PANTHER" id="PTHR40078">
    <property type="entry name" value="INTEGRAL MEMBRANE PROTEIN-RELATED"/>
    <property type="match status" value="1"/>
</dbReference>
<evidence type="ECO:0000256" key="1">
    <source>
        <dbReference type="SAM" id="Phobius"/>
    </source>
</evidence>
<dbReference type="AlphaFoldDB" id="A0A931F9X5"/>
<keyword evidence="1" id="KW-0812">Transmembrane</keyword>
<organism evidence="2 3">
    <name type="scientific">Halonatronomonas betaini</name>
    <dbReference type="NCBI Taxonomy" id="2778430"/>
    <lineage>
        <taxon>Bacteria</taxon>
        <taxon>Bacillati</taxon>
        <taxon>Bacillota</taxon>
        <taxon>Clostridia</taxon>
        <taxon>Halanaerobiales</taxon>
        <taxon>Halarsenatibacteraceae</taxon>
        <taxon>Halonatronomonas</taxon>
    </lineage>
</organism>
<dbReference type="RefSeq" id="WP_270453907.1">
    <property type="nucleotide sequence ID" value="NZ_JADPIE010000004.1"/>
</dbReference>
<dbReference type="Proteomes" id="UP000621436">
    <property type="component" value="Unassembled WGS sequence"/>
</dbReference>
<dbReference type="InterPro" id="IPR038750">
    <property type="entry name" value="YczE/YyaS-like"/>
</dbReference>
<keyword evidence="1" id="KW-1133">Transmembrane helix</keyword>
<feature type="transmembrane region" description="Helical" evidence="1">
    <location>
        <begin position="13"/>
        <end position="35"/>
    </location>
</feature>
<evidence type="ECO:0000313" key="3">
    <source>
        <dbReference type="Proteomes" id="UP000621436"/>
    </source>
</evidence>
<comment type="caution">
    <text evidence="2">The sequence shown here is derived from an EMBL/GenBank/DDBJ whole genome shotgun (WGS) entry which is preliminary data.</text>
</comment>